<dbReference type="AlphaFoldDB" id="A0A937X7H9"/>
<evidence type="ECO:0000313" key="1">
    <source>
        <dbReference type="EMBL" id="MBM3275579.1"/>
    </source>
</evidence>
<name>A0A937X7H9_9BACT</name>
<sequence>MLPGEARSFRYQRAECLKKAGLRPTDRATAYRFETWTATVDTAGLSVKLPRTAQPLRRHLP</sequence>
<dbReference type="EMBL" id="VGJX01000636">
    <property type="protein sequence ID" value="MBM3275579.1"/>
    <property type="molecule type" value="Genomic_DNA"/>
</dbReference>
<reference evidence="1 2" key="1">
    <citation type="submission" date="2019-03" db="EMBL/GenBank/DDBJ databases">
        <title>Lake Tanganyika Metagenome-Assembled Genomes (MAGs).</title>
        <authorList>
            <person name="Tran P."/>
        </authorList>
    </citation>
    <scope>NUCLEOTIDE SEQUENCE [LARGE SCALE GENOMIC DNA]</scope>
    <source>
        <strain evidence="1">K_DeepCast_65m_m2_236</strain>
    </source>
</reference>
<protein>
    <submittedName>
        <fullName evidence="1">Uncharacterized protein</fullName>
    </submittedName>
</protein>
<evidence type="ECO:0000313" key="2">
    <source>
        <dbReference type="Proteomes" id="UP000703893"/>
    </source>
</evidence>
<comment type="caution">
    <text evidence="1">The sequence shown here is derived from an EMBL/GenBank/DDBJ whole genome shotgun (WGS) entry which is preliminary data.</text>
</comment>
<organism evidence="1 2">
    <name type="scientific">Candidatus Tanganyikabacteria bacterium</name>
    <dbReference type="NCBI Taxonomy" id="2961651"/>
    <lineage>
        <taxon>Bacteria</taxon>
        <taxon>Bacillati</taxon>
        <taxon>Candidatus Sericytochromatia</taxon>
        <taxon>Candidatus Tanganyikabacteria</taxon>
    </lineage>
</organism>
<gene>
    <name evidence="1" type="ORF">FJZ00_10520</name>
</gene>
<dbReference type="Proteomes" id="UP000703893">
    <property type="component" value="Unassembled WGS sequence"/>
</dbReference>
<accession>A0A937X7H9</accession>
<proteinExistence type="predicted"/>